<evidence type="ECO:0000259" key="8">
    <source>
        <dbReference type="PROSITE" id="PS50048"/>
    </source>
</evidence>
<comment type="caution">
    <text evidence="10">The sequence shown here is derived from an EMBL/GenBank/DDBJ whole genome shotgun (WGS) entry which is preliminary data.</text>
</comment>
<sequence>MSRRQIPPTLRTTRSPCTPDSLLAPTGRRFRSQIACMDSSSNNIPLDAQPSSPPGAASNSRPLASAPDSVALAPSDVLVASPITQQDQPASHLILASAPADRDDAAAAGLYQCPHCQRQYSRPAYLARHIRTYTFGKRCACPVCSKAFARTDLLKRHVARHARGGQDHGSKRNHRPGPSPSTRRVSYACRQCAAARVKCDEVKPCSRCCSRNIDCEPSSGRLSSTAAMHLTPPRDVCNTGGSWTQRSPDCLATPAPLDSHNNHSSWVAHQELSPPQQTACLTTDASSLATLGQHAEAGDGRPATLTTWRAGPAPDAAHVIHEISTYGWFATTGPVSNTMGRGVYEPEMGSVTVPEPETQPVSDLYASSSLELYVASLELFEAFKQPSLSGTNSADSQSWAWPADDAVDTM</sequence>
<dbReference type="PROSITE" id="PS00463">
    <property type="entry name" value="ZN2_CY6_FUNGAL_1"/>
    <property type="match status" value="1"/>
</dbReference>
<evidence type="ECO:0000256" key="3">
    <source>
        <dbReference type="ARBA" id="ARBA00023015"/>
    </source>
</evidence>
<evidence type="ECO:0000256" key="7">
    <source>
        <dbReference type="SAM" id="MobiDB-lite"/>
    </source>
</evidence>
<dbReference type="SMART" id="SM00355">
    <property type="entry name" value="ZnF_C2H2"/>
    <property type="match status" value="2"/>
</dbReference>
<dbReference type="PANTHER" id="PTHR47660">
    <property type="entry name" value="TRANSCRIPTION FACTOR WITH C2H2 AND ZN(2)-CYS(6) DNA BINDING DOMAIN (EUROFUNG)-RELATED-RELATED"/>
    <property type="match status" value="1"/>
</dbReference>
<evidence type="ECO:0000313" key="11">
    <source>
        <dbReference type="Proteomes" id="UP000011096"/>
    </source>
</evidence>
<dbReference type="InParanoid" id="A0A7J6ID67"/>
<keyword evidence="5" id="KW-0539">Nucleus</keyword>
<keyword evidence="6" id="KW-0863">Zinc-finger</keyword>
<feature type="domain" description="C2H2-type" evidence="9">
    <location>
        <begin position="111"/>
        <end position="138"/>
    </location>
</feature>
<dbReference type="GO" id="GO:0000981">
    <property type="term" value="F:DNA-binding transcription factor activity, RNA polymerase II-specific"/>
    <property type="evidence" value="ECO:0007669"/>
    <property type="project" value="InterPro"/>
</dbReference>
<dbReference type="PROSITE" id="PS00028">
    <property type="entry name" value="ZINC_FINGER_C2H2_1"/>
    <property type="match status" value="1"/>
</dbReference>
<feature type="region of interest" description="Disordered" evidence="7">
    <location>
        <begin position="41"/>
        <end position="67"/>
    </location>
</feature>
<feature type="domain" description="Zn(2)-C6 fungal-type" evidence="8">
    <location>
        <begin position="188"/>
        <end position="215"/>
    </location>
</feature>
<dbReference type="GO" id="GO:0008270">
    <property type="term" value="F:zinc ion binding"/>
    <property type="evidence" value="ECO:0007669"/>
    <property type="project" value="UniProtKB-KW"/>
</dbReference>
<evidence type="ECO:0000259" key="9">
    <source>
        <dbReference type="PROSITE" id="PS50157"/>
    </source>
</evidence>
<dbReference type="Gene3D" id="3.30.160.60">
    <property type="entry name" value="Classic Zinc Finger"/>
    <property type="match status" value="1"/>
</dbReference>
<reference evidence="10 11" key="2">
    <citation type="submission" date="2020-04" db="EMBL/GenBank/DDBJ databases">
        <title>Genome sequencing and assembly of multiple isolates from the Colletotrichum gloeosporioides species complex.</title>
        <authorList>
            <person name="Gan P."/>
            <person name="Shirasu K."/>
        </authorList>
    </citation>
    <scope>NUCLEOTIDE SEQUENCE [LARGE SCALE GENOMIC DNA]</scope>
    <source>
        <strain evidence="10 11">Nara gc5</strain>
    </source>
</reference>
<dbReference type="Pfam" id="PF00172">
    <property type="entry name" value="Zn_clus"/>
    <property type="match status" value="1"/>
</dbReference>
<evidence type="ECO:0000256" key="4">
    <source>
        <dbReference type="ARBA" id="ARBA00023163"/>
    </source>
</evidence>
<dbReference type="InterPro" id="IPR036236">
    <property type="entry name" value="Znf_C2H2_sf"/>
</dbReference>
<organism evidence="10 11">
    <name type="scientific">Colletotrichum fructicola (strain Nara gc5)</name>
    <name type="common">Anthracnose fungus</name>
    <name type="synonym">Colletotrichum gloeosporioides (strain Nara gc5)</name>
    <dbReference type="NCBI Taxonomy" id="1213859"/>
    <lineage>
        <taxon>Eukaryota</taxon>
        <taxon>Fungi</taxon>
        <taxon>Dikarya</taxon>
        <taxon>Ascomycota</taxon>
        <taxon>Pezizomycotina</taxon>
        <taxon>Sordariomycetes</taxon>
        <taxon>Hypocreomycetidae</taxon>
        <taxon>Glomerellales</taxon>
        <taxon>Glomerellaceae</taxon>
        <taxon>Colletotrichum</taxon>
        <taxon>Colletotrichum gloeosporioides species complex</taxon>
    </lineage>
</organism>
<dbReference type="Gene3D" id="4.10.240.10">
    <property type="entry name" value="Zn(2)-C6 fungal-type DNA-binding domain"/>
    <property type="match status" value="1"/>
</dbReference>
<evidence type="ECO:0000313" key="10">
    <source>
        <dbReference type="EMBL" id="KAF4474299.1"/>
    </source>
</evidence>
<dbReference type="SMART" id="SM00066">
    <property type="entry name" value="GAL4"/>
    <property type="match status" value="1"/>
</dbReference>
<dbReference type="PANTHER" id="PTHR47660:SF2">
    <property type="entry name" value="TRANSCRIPTION FACTOR WITH C2H2 AND ZN(2)-CYS(6) DNA BINDING DOMAIN (EUROFUNG)"/>
    <property type="match status" value="1"/>
</dbReference>
<feature type="region of interest" description="Disordered" evidence="7">
    <location>
        <begin position="1"/>
        <end position="24"/>
    </location>
</feature>
<feature type="region of interest" description="Disordered" evidence="7">
    <location>
        <begin position="388"/>
        <end position="410"/>
    </location>
</feature>
<dbReference type="InterPro" id="IPR013087">
    <property type="entry name" value="Znf_C2H2_type"/>
</dbReference>
<dbReference type="SUPFAM" id="SSF57667">
    <property type="entry name" value="beta-beta-alpha zinc fingers"/>
    <property type="match status" value="1"/>
</dbReference>
<accession>A0A7J6ID67</accession>
<dbReference type="PROSITE" id="PS50157">
    <property type="entry name" value="ZINC_FINGER_C2H2_2"/>
    <property type="match status" value="2"/>
</dbReference>
<dbReference type="Proteomes" id="UP000011096">
    <property type="component" value="Unassembled WGS sequence"/>
</dbReference>
<dbReference type="GeneID" id="90980722"/>
<dbReference type="OrthoDB" id="10018191at2759"/>
<dbReference type="RefSeq" id="XP_066006947.1">
    <property type="nucleotide sequence ID" value="XM_066153818.1"/>
</dbReference>
<dbReference type="InterPro" id="IPR001138">
    <property type="entry name" value="Zn2Cys6_DnaBD"/>
</dbReference>
<dbReference type="SUPFAM" id="SSF57701">
    <property type="entry name" value="Zn2/Cys6 DNA-binding domain"/>
    <property type="match status" value="1"/>
</dbReference>
<keyword evidence="2" id="KW-0862">Zinc</keyword>
<keyword evidence="3" id="KW-0805">Transcription regulation</keyword>
<dbReference type="EMBL" id="ANPB02000011">
    <property type="protein sequence ID" value="KAF4474299.1"/>
    <property type="molecule type" value="Genomic_DNA"/>
</dbReference>
<proteinExistence type="predicted"/>
<evidence type="ECO:0000256" key="5">
    <source>
        <dbReference type="ARBA" id="ARBA00023242"/>
    </source>
</evidence>
<name>A0A7J6ID67_COLFN</name>
<gene>
    <name evidence="10" type="ORF">CGGC5_v017200</name>
</gene>
<feature type="region of interest" description="Disordered" evidence="7">
    <location>
        <begin position="159"/>
        <end position="183"/>
    </location>
</feature>
<dbReference type="InterPro" id="IPR036864">
    <property type="entry name" value="Zn2-C6_fun-type_DNA-bd_sf"/>
</dbReference>
<evidence type="ECO:0000256" key="6">
    <source>
        <dbReference type="PROSITE-ProRule" id="PRU00042"/>
    </source>
</evidence>
<feature type="compositionally biased region" description="Polar residues" evidence="7">
    <location>
        <begin position="388"/>
        <end position="399"/>
    </location>
</feature>
<dbReference type="AlphaFoldDB" id="A0A7J6ID67"/>
<keyword evidence="4" id="KW-0804">Transcription</keyword>
<keyword evidence="11" id="KW-1185">Reference proteome</keyword>
<feature type="domain" description="C2H2-type" evidence="9">
    <location>
        <begin position="139"/>
        <end position="162"/>
    </location>
</feature>
<dbReference type="PROSITE" id="PS50048">
    <property type="entry name" value="ZN2_CY6_FUNGAL_2"/>
    <property type="match status" value="1"/>
</dbReference>
<reference evidence="10 11" key="1">
    <citation type="submission" date="2012-08" db="EMBL/GenBank/DDBJ databases">
        <authorList>
            <person name="Gan P.H.P."/>
            <person name="Ikeda K."/>
            <person name="Irieda H."/>
            <person name="Narusaka M."/>
            <person name="O'Connell R.J."/>
            <person name="Narusaka Y."/>
            <person name="Takano Y."/>
            <person name="Kubo Y."/>
            <person name="Shirasu K."/>
        </authorList>
    </citation>
    <scope>NUCLEOTIDE SEQUENCE [LARGE SCALE GENOMIC DNA]</scope>
    <source>
        <strain evidence="10 11">Nara gc5</strain>
    </source>
</reference>
<dbReference type="CDD" id="cd00067">
    <property type="entry name" value="GAL4"/>
    <property type="match status" value="1"/>
</dbReference>
<evidence type="ECO:0000256" key="1">
    <source>
        <dbReference type="ARBA" id="ARBA00022723"/>
    </source>
</evidence>
<evidence type="ECO:0000256" key="2">
    <source>
        <dbReference type="ARBA" id="ARBA00022833"/>
    </source>
</evidence>
<protein>
    <submittedName>
        <fullName evidence="10">Zinc finger and BTB domain-containing protein 17</fullName>
    </submittedName>
</protein>
<keyword evidence="1" id="KW-0479">Metal-binding</keyword>
<dbReference type="Pfam" id="PF00096">
    <property type="entry name" value="zf-C2H2"/>
    <property type="match status" value="2"/>
</dbReference>